<dbReference type="InterPro" id="IPR039246">
    <property type="entry name" value="Flagellar_FlgA"/>
</dbReference>
<keyword evidence="7" id="KW-1005">Bacterial flagellum biogenesis</keyword>
<dbReference type="Proteomes" id="UP000242231">
    <property type="component" value="Unassembled WGS sequence"/>
</dbReference>
<dbReference type="InterPro" id="IPR041231">
    <property type="entry name" value="FlgA_N"/>
</dbReference>
<dbReference type="Pfam" id="PF17656">
    <property type="entry name" value="ChapFlgA_N"/>
    <property type="match status" value="1"/>
</dbReference>
<evidence type="ECO:0000256" key="4">
    <source>
        <dbReference type="ARBA" id="ARBA00022729"/>
    </source>
</evidence>
<evidence type="ECO:0000256" key="2">
    <source>
        <dbReference type="ARBA" id="ARBA00010474"/>
    </source>
</evidence>
<dbReference type="Pfam" id="PF13144">
    <property type="entry name" value="ChapFlgA"/>
    <property type="match status" value="1"/>
</dbReference>
<dbReference type="CDD" id="cd11614">
    <property type="entry name" value="SAF_CpaB_FlgA_like"/>
    <property type="match status" value="1"/>
</dbReference>
<keyword evidence="9" id="KW-0966">Cell projection</keyword>
<evidence type="ECO:0000256" key="3">
    <source>
        <dbReference type="ARBA" id="ARBA00014754"/>
    </source>
</evidence>
<comment type="similarity">
    <text evidence="2 7">Belongs to the FlgA family.</text>
</comment>
<evidence type="ECO:0000256" key="7">
    <source>
        <dbReference type="RuleBase" id="RU362063"/>
    </source>
</evidence>
<keyword evidence="9" id="KW-0282">Flagellum</keyword>
<feature type="domain" description="SAF" evidence="8">
    <location>
        <begin position="106"/>
        <end position="168"/>
    </location>
</feature>
<name>A0A2P5TMW0_9GAMM</name>
<dbReference type="GO" id="GO:0044780">
    <property type="term" value="P:bacterial-type flagellum assembly"/>
    <property type="evidence" value="ECO:0007669"/>
    <property type="project" value="InterPro"/>
</dbReference>
<comment type="subcellular location">
    <subcellularLocation>
        <location evidence="1 7">Periplasm</location>
    </subcellularLocation>
</comment>
<protein>
    <recommendedName>
        <fullName evidence="3 7">Flagella basal body P-ring formation protein FlgA</fullName>
    </recommendedName>
</protein>
<dbReference type="PANTHER" id="PTHR36307:SF1">
    <property type="entry name" value="FLAGELLA BASAL BODY P-RING FORMATION PROTEIN FLGA"/>
    <property type="match status" value="1"/>
</dbReference>
<comment type="function">
    <text evidence="6 7">Involved in the assembly process of the P-ring formation. It may associate with FlgF on the rod constituting a structure essential for the P-ring assembly or may act as a modulator protein for the P-ring assembly.</text>
</comment>
<sequence>MSHLVALPWLMVVLLWLMALGLPAQANQPGLMETVHAFLYQQSQELGDELNIEVFPPSARLPECRYPQPFLPGNGQQQWGRISVGVRCGEQGEQVRYMQAEISVMGRYLVTTQPIAAGSRIDAHMLEFRQGDLSRLPRQTVFDPDEVIGQQTKRPLAAGTAIQRHQLRSIPLVERGQQVVLEAGGVGYLITREGKALDPGGLGELIRVRISRRTILNGVVVGQARVAVNAH</sequence>
<proteinExistence type="inferred from homology"/>
<comment type="caution">
    <text evidence="9">The sequence shown here is derived from an EMBL/GenBank/DDBJ whole genome shotgun (WGS) entry which is preliminary data.</text>
</comment>
<keyword evidence="10" id="KW-1185">Reference proteome</keyword>
<dbReference type="GO" id="GO:0042597">
    <property type="term" value="C:periplasmic space"/>
    <property type="evidence" value="ECO:0007669"/>
    <property type="project" value="UniProtKB-SubCell"/>
</dbReference>
<organism evidence="9 10">
    <name type="scientific">Oceanisphaera arctica</name>
    <dbReference type="NCBI Taxonomy" id="641510"/>
    <lineage>
        <taxon>Bacteria</taxon>
        <taxon>Pseudomonadati</taxon>
        <taxon>Pseudomonadota</taxon>
        <taxon>Gammaproteobacteria</taxon>
        <taxon>Aeromonadales</taxon>
        <taxon>Aeromonadaceae</taxon>
        <taxon>Oceanisphaera</taxon>
    </lineage>
</organism>
<gene>
    <name evidence="9" type="ORF">UN63_07530</name>
</gene>
<evidence type="ECO:0000256" key="6">
    <source>
        <dbReference type="ARBA" id="ARBA00025643"/>
    </source>
</evidence>
<evidence type="ECO:0000259" key="8">
    <source>
        <dbReference type="SMART" id="SM00858"/>
    </source>
</evidence>
<dbReference type="AlphaFoldDB" id="A0A2P5TMW0"/>
<evidence type="ECO:0000313" key="9">
    <source>
        <dbReference type="EMBL" id="PPL16821.1"/>
    </source>
</evidence>
<dbReference type="InterPro" id="IPR017585">
    <property type="entry name" value="SAF_FlgA"/>
</dbReference>
<dbReference type="InterPro" id="IPR013974">
    <property type="entry name" value="SAF"/>
</dbReference>
<dbReference type="Gene3D" id="3.90.1210.10">
    <property type="entry name" value="Antifreeze-like/N-acetylneuraminic acid synthase C-terminal domain"/>
    <property type="match status" value="1"/>
</dbReference>
<dbReference type="SMART" id="SM00858">
    <property type="entry name" value="SAF"/>
    <property type="match status" value="1"/>
</dbReference>
<accession>A0A2P5TMW0</accession>
<dbReference type="NCBIfam" id="TIGR03170">
    <property type="entry name" value="flgA_cterm"/>
    <property type="match status" value="1"/>
</dbReference>
<evidence type="ECO:0000313" key="10">
    <source>
        <dbReference type="Proteomes" id="UP000242231"/>
    </source>
</evidence>
<dbReference type="EMBL" id="MPZM01000012">
    <property type="protein sequence ID" value="PPL16821.1"/>
    <property type="molecule type" value="Genomic_DNA"/>
</dbReference>
<evidence type="ECO:0000256" key="5">
    <source>
        <dbReference type="ARBA" id="ARBA00022764"/>
    </source>
</evidence>
<dbReference type="Gene3D" id="2.30.30.760">
    <property type="match status" value="1"/>
</dbReference>
<keyword evidence="5 7" id="KW-0574">Periplasm</keyword>
<evidence type="ECO:0000256" key="1">
    <source>
        <dbReference type="ARBA" id="ARBA00004418"/>
    </source>
</evidence>
<dbReference type="PANTHER" id="PTHR36307">
    <property type="entry name" value="FLAGELLA BASAL BODY P-RING FORMATION PROTEIN FLGA"/>
    <property type="match status" value="1"/>
</dbReference>
<keyword evidence="4" id="KW-0732">Signal</keyword>
<keyword evidence="9" id="KW-0969">Cilium</keyword>
<reference evidence="10" key="1">
    <citation type="submission" date="2016-11" db="EMBL/GenBank/DDBJ databases">
        <authorList>
            <person name="Sisinthy S."/>
            <person name="Ara S."/>
            <person name="Gundlapally S.R."/>
        </authorList>
    </citation>
    <scope>NUCLEOTIDE SEQUENCE [LARGE SCALE GENOMIC DNA]</scope>
    <source>
        <strain evidence="10">V1-41</strain>
    </source>
</reference>